<keyword evidence="2" id="KW-1185">Reference proteome</keyword>
<protein>
    <submittedName>
        <fullName evidence="1">Uncharacterized protein</fullName>
    </submittedName>
</protein>
<gene>
    <name evidence="1" type="ORF">GCM10022422_09100</name>
</gene>
<name>A0ABP7F6F9_9FLAO</name>
<organism evidence="1 2">
    <name type="scientific">Flavobacterium ginsengisoli</name>
    <dbReference type="NCBI Taxonomy" id="871694"/>
    <lineage>
        <taxon>Bacteria</taxon>
        <taxon>Pseudomonadati</taxon>
        <taxon>Bacteroidota</taxon>
        <taxon>Flavobacteriia</taxon>
        <taxon>Flavobacteriales</taxon>
        <taxon>Flavobacteriaceae</taxon>
        <taxon>Flavobacterium</taxon>
    </lineage>
</organism>
<reference evidence="2" key="1">
    <citation type="journal article" date="2019" name="Int. J. Syst. Evol. Microbiol.">
        <title>The Global Catalogue of Microorganisms (GCM) 10K type strain sequencing project: providing services to taxonomists for standard genome sequencing and annotation.</title>
        <authorList>
            <consortium name="The Broad Institute Genomics Platform"/>
            <consortium name="The Broad Institute Genome Sequencing Center for Infectious Disease"/>
            <person name="Wu L."/>
            <person name="Ma J."/>
        </authorList>
    </citation>
    <scope>NUCLEOTIDE SEQUENCE [LARGE SCALE GENOMIC DNA]</scope>
    <source>
        <strain evidence="2">JCM 17336</strain>
    </source>
</reference>
<proteinExistence type="predicted"/>
<dbReference type="Proteomes" id="UP001501367">
    <property type="component" value="Unassembled WGS sequence"/>
</dbReference>
<accession>A0ABP7F6F9</accession>
<dbReference type="EMBL" id="BAABDT010000001">
    <property type="protein sequence ID" value="GAA3729214.1"/>
    <property type="molecule type" value="Genomic_DNA"/>
</dbReference>
<evidence type="ECO:0000313" key="1">
    <source>
        <dbReference type="EMBL" id="GAA3729214.1"/>
    </source>
</evidence>
<sequence length="55" mass="6405">MAMCGFVTHVNKLVAILRDISPTLINKKIKNEINNYNWTSFNCASYIWTRQNSKN</sequence>
<comment type="caution">
    <text evidence="1">The sequence shown here is derived from an EMBL/GenBank/DDBJ whole genome shotgun (WGS) entry which is preliminary data.</text>
</comment>
<evidence type="ECO:0000313" key="2">
    <source>
        <dbReference type="Proteomes" id="UP001501367"/>
    </source>
</evidence>